<evidence type="ECO:0000256" key="1">
    <source>
        <dbReference type="ARBA" id="ARBA00010101"/>
    </source>
</evidence>
<feature type="domain" description="Cytidyltransferase-like" evidence="10">
    <location>
        <begin position="13"/>
        <end position="138"/>
    </location>
</feature>
<dbReference type="InterPro" id="IPR041723">
    <property type="entry name" value="CCT"/>
</dbReference>
<accession>A0A6P6XLN5</accession>
<proteinExistence type="inferred from homology"/>
<keyword evidence="3" id="KW-0808">Transferase</keyword>
<dbReference type="EC" id="2.7.7.15" evidence="9"/>
<evidence type="ECO:0000256" key="4">
    <source>
        <dbReference type="ARBA" id="ARBA00022695"/>
    </source>
</evidence>
<evidence type="ECO:0000313" key="12">
    <source>
        <dbReference type="RefSeq" id="XP_027193881.1"/>
    </source>
</evidence>
<dbReference type="SUPFAM" id="SSF52374">
    <property type="entry name" value="Nucleotidylyl transferase"/>
    <property type="match status" value="1"/>
</dbReference>
<evidence type="ECO:0000259" key="10">
    <source>
        <dbReference type="Pfam" id="PF01467"/>
    </source>
</evidence>
<dbReference type="NCBIfam" id="TIGR00125">
    <property type="entry name" value="cyt_tran_rel"/>
    <property type="match status" value="1"/>
</dbReference>
<dbReference type="Proteomes" id="UP000515146">
    <property type="component" value="Unplaced"/>
</dbReference>
<protein>
    <recommendedName>
        <fullName evidence="9">choline-phosphate cytidylyltransferase</fullName>
        <ecNumber evidence="9">2.7.7.15</ecNumber>
    </recommendedName>
</protein>
<evidence type="ECO:0000256" key="9">
    <source>
        <dbReference type="ARBA" id="ARBA00026101"/>
    </source>
</evidence>
<dbReference type="AlphaFoldDB" id="A0A6P6XLN5"/>
<evidence type="ECO:0000256" key="3">
    <source>
        <dbReference type="ARBA" id="ARBA00022679"/>
    </source>
</evidence>
<keyword evidence="2" id="KW-0444">Lipid biosynthesis</keyword>
<evidence type="ECO:0000256" key="5">
    <source>
        <dbReference type="ARBA" id="ARBA00023098"/>
    </source>
</evidence>
<dbReference type="PANTHER" id="PTHR10739">
    <property type="entry name" value="CYTIDYLYLTRANSFERASE"/>
    <property type="match status" value="1"/>
</dbReference>
<name>A0A6P6XLN5_DERPT</name>
<keyword evidence="6" id="KW-0594">Phospholipid biosynthesis</keyword>
<comment type="pathway">
    <text evidence="8">Phospholipid metabolism; phosphatidylcholine biosynthesis; phosphatidylcholine from phosphocholine: step 1/2.</text>
</comment>
<dbReference type="Pfam" id="PF01467">
    <property type="entry name" value="CTP_transf_like"/>
    <property type="match status" value="1"/>
</dbReference>
<reference evidence="12" key="1">
    <citation type="submission" date="2025-08" db="UniProtKB">
        <authorList>
            <consortium name="RefSeq"/>
        </authorList>
    </citation>
    <scope>IDENTIFICATION</scope>
    <source>
        <strain evidence="12">Airmid</strain>
    </source>
</reference>
<dbReference type="GO" id="GO:0004105">
    <property type="term" value="F:choline-phosphate cytidylyltransferase activity"/>
    <property type="evidence" value="ECO:0007669"/>
    <property type="project" value="UniProtKB-EC"/>
</dbReference>
<comment type="similarity">
    <text evidence="1">Belongs to the cytidylyltransferase family.</text>
</comment>
<dbReference type="InterPro" id="IPR014729">
    <property type="entry name" value="Rossmann-like_a/b/a_fold"/>
</dbReference>
<dbReference type="PANTHER" id="PTHR10739:SF13">
    <property type="entry name" value="CHOLINE-PHOSPHATE CYTIDYLYLTRANSFERASE"/>
    <property type="match status" value="1"/>
</dbReference>
<keyword evidence="7" id="KW-1208">Phospholipid metabolism</keyword>
<dbReference type="Gene3D" id="3.40.50.620">
    <property type="entry name" value="HUPs"/>
    <property type="match status" value="1"/>
</dbReference>
<evidence type="ECO:0000256" key="6">
    <source>
        <dbReference type="ARBA" id="ARBA00023209"/>
    </source>
</evidence>
<dbReference type="InterPro" id="IPR004821">
    <property type="entry name" value="Cyt_trans-like"/>
</dbReference>
<keyword evidence="11" id="KW-1185">Reference proteome</keyword>
<dbReference type="OrthoDB" id="17102at2759"/>
<dbReference type="GO" id="GO:0031210">
    <property type="term" value="F:phosphatidylcholine binding"/>
    <property type="evidence" value="ECO:0007669"/>
    <property type="project" value="TreeGrafter"/>
</dbReference>
<dbReference type="KEGG" id="dpte:113788613"/>
<keyword evidence="5" id="KW-0443">Lipid metabolism</keyword>
<dbReference type="InterPro" id="IPR045049">
    <property type="entry name" value="Pcy1-like"/>
</dbReference>
<gene>
    <name evidence="12" type="primary">LOC113788613</name>
</gene>
<dbReference type="InParanoid" id="A0A6P6XLN5"/>
<dbReference type="OMA" id="KASPWTC"/>
<evidence type="ECO:0000313" key="11">
    <source>
        <dbReference type="Proteomes" id="UP000515146"/>
    </source>
</evidence>
<sequence>MSDEERIYRIYSDGVFDILHFGHMQQLEQAKKKFPKVHLIVGVMSNEDTTKYKGKIVQSLEERTETLRHIKWVDEIISPAPWVITREFFEEHKIDYVCHDAAPYRTGDMEDVYKWLKDEGKFLETQRALGISTTDIITKILYDYNDYIYRSLVRGVTPEDLNISQTTATKIHFEKKLEQLPLLFERPKCHKKWNWMTNSSL</sequence>
<evidence type="ECO:0000256" key="8">
    <source>
        <dbReference type="ARBA" id="ARBA00025706"/>
    </source>
</evidence>
<keyword evidence="4" id="KW-0548">Nucleotidyltransferase</keyword>
<organism evidence="11 12">
    <name type="scientific">Dermatophagoides pteronyssinus</name>
    <name type="common">European house dust mite</name>
    <dbReference type="NCBI Taxonomy" id="6956"/>
    <lineage>
        <taxon>Eukaryota</taxon>
        <taxon>Metazoa</taxon>
        <taxon>Ecdysozoa</taxon>
        <taxon>Arthropoda</taxon>
        <taxon>Chelicerata</taxon>
        <taxon>Arachnida</taxon>
        <taxon>Acari</taxon>
        <taxon>Acariformes</taxon>
        <taxon>Sarcoptiformes</taxon>
        <taxon>Astigmata</taxon>
        <taxon>Psoroptidia</taxon>
        <taxon>Analgoidea</taxon>
        <taxon>Pyroglyphidae</taxon>
        <taxon>Dermatophagoidinae</taxon>
        <taxon>Dermatophagoides</taxon>
    </lineage>
</organism>
<dbReference type="UniPathway" id="UPA00753">
    <property type="reaction ID" value="UER00739"/>
</dbReference>
<evidence type="ECO:0000256" key="2">
    <source>
        <dbReference type="ARBA" id="ARBA00022516"/>
    </source>
</evidence>
<dbReference type="CDD" id="cd02174">
    <property type="entry name" value="CCT"/>
    <property type="match status" value="1"/>
</dbReference>
<dbReference type="RefSeq" id="XP_027193881.1">
    <property type="nucleotide sequence ID" value="XM_027338080.1"/>
</dbReference>
<evidence type="ECO:0000256" key="7">
    <source>
        <dbReference type="ARBA" id="ARBA00023264"/>
    </source>
</evidence>